<keyword evidence="2" id="KW-1185">Reference proteome</keyword>
<proteinExistence type="predicted"/>
<dbReference type="AlphaFoldDB" id="A0ABD6EBI7"/>
<gene>
    <name evidence="1" type="ORF">AB6A40_004117</name>
</gene>
<accession>A0ABD6EBI7</accession>
<dbReference type="EMBL" id="JBGFUD010002284">
    <property type="protein sequence ID" value="MFH4977408.1"/>
    <property type="molecule type" value="Genomic_DNA"/>
</dbReference>
<evidence type="ECO:0000313" key="2">
    <source>
        <dbReference type="Proteomes" id="UP001608902"/>
    </source>
</evidence>
<organism evidence="1 2">
    <name type="scientific">Gnathostoma spinigerum</name>
    <dbReference type="NCBI Taxonomy" id="75299"/>
    <lineage>
        <taxon>Eukaryota</taxon>
        <taxon>Metazoa</taxon>
        <taxon>Ecdysozoa</taxon>
        <taxon>Nematoda</taxon>
        <taxon>Chromadorea</taxon>
        <taxon>Rhabditida</taxon>
        <taxon>Spirurina</taxon>
        <taxon>Gnathostomatomorpha</taxon>
        <taxon>Gnathostomatoidea</taxon>
        <taxon>Gnathostomatidae</taxon>
        <taxon>Gnathostoma</taxon>
    </lineage>
</organism>
<reference evidence="1 2" key="1">
    <citation type="submission" date="2024-08" db="EMBL/GenBank/DDBJ databases">
        <title>Gnathostoma spinigerum genome.</title>
        <authorList>
            <person name="Gonzalez-Bertolin B."/>
            <person name="Monzon S."/>
            <person name="Zaballos A."/>
            <person name="Jimenez P."/>
            <person name="Dekumyoy P."/>
            <person name="Varona S."/>
            <person name="Cuesta I."/>
            <person name="Sumanam S."/>
            <person name="Adisakwattana P."/>
            <person name="Gasser R.B."/>
            <person name="Hernandez-Gonzalez A."/>
            <person name="Young N.D."/>
            <person name="Perteguer M.J."/>
        </authorList>
    </citation>
    <scope>NUCLEOTIDE SEQUENCE [LARGE SCALE GENOMIC DNA]</scope>
    <source>
        <strain evidence="1">AL3</strain>
        <tissue evidence="1">Liver</tissue>
    </source>
</reference>
<comment type="caution">
    <text evidence="1">The sequence shown here is derived from an EMBL/GenBank/DDBJ whole genome shotgun (WGS) entry which is preliminary data.</text>
</comment>
<evidence type="ECO:0000313" key="1">
    <source>
        <dbReference type="EMBL" id="MFH4977408.1"/>
    </source>
</evidence>
<dbReference type="Proteomes" id="UP001608902">
    <property type="component" value="Unassembled WGS sequence"/>
</dbReference>
<name>A0ABD6EBI7_9BILA</name>
<protein>
    <submittedName>
        <fullName evidence="1">Uncharacterized protein</fullName>
    </submittedName>
</protein>
<sequence length="105" mass="11711">MGRSSFDRRKTGSIGGHYGNMFGELGAENCVTDAEINSRGYKDRFGRKFYAIPVISGTENATQPIKKSEGHVEVTNIKTEEPILNYSANIDEVSTIKFMNFDRVV</sequence>